<sequence length="98" mass="11489">MLHIQGIARNQLQVSSLEDTISQDNPVRFIDAFVNSIDLEKIGFTPRVLKTIHFNPSCFPKTREVLGFYEISLFRLKKLVCKYSKFYNFELHLKNKPL</sequence>
<evidence type="ECO:0000313" key="2">
    <source>
        <dbReference type="Proteomes" id="UP001460072"/>
    </source>
</evidence>
<dbReference type="RefSeq" id="WP_342697142.1">
    <property type="nucleotide sequence ID" value="NZ_JBCGDO010000039.1"/>
</dbReference>
<keyword evidence="2" id="KW-1185">Reference proteome</keyword>
<dbReference type="EMBL" id="JBCGDO010000039">
    <property type="protein sequence ID" value="MEM0543975.1"/>
    <property type="molecule type" value="Genomic_DNA"/>
</dbReference>
<protein>
    <submittedName>
        <fullName evidence="1">Uncharacterized protein</fullName>
    </submittedName>
</protein>
<dbReference type="Proteomes" id="UP001460072">
    <property type="component" value="Unassembled WGS sequence"/>
</dbReference>
<name>A0ABU9N8G4_9FLAO</name>
<gene>
    <name evidence="1" type="ORF">WFZ85_15315</name>
</gene>
<accession>A0ABU9N8G4</accession>
<organism evidence="1 2">
    <name type="scientific">Flavobacterium aureirubrum</name>
    <dbReference type="NCBI Taxonomy" id="3133147"/>
    <lineage>
        <taxon>Bacteria</taxon>
        <taxon>Pseudomonadati</taxon>
        <taxon>Bacteroidota</taxon>
        <taxon>Flavobacteriia</taxon>
        <taxon>Flavobacteriales</taxon>
        <taxon>Flavobacteriaceae</taxon>
        <taxon>Flavobacterium</taxon>
    </lineage>
</organism>
<comment type="caution">
    <text evidence="1">The sequence shown here is derived from an EMBL/GenBank/DDBJ whole genome shotgun (WGS) entry which is preliminary data.</text>
</comment>
<evidence type="ECO:0000313" key="1">
    <source>
        <dbReference type="EMBL" id="MEM0543975.1"/>
    </source>
</evidence>
<reference evidence="1 2" key="1">
    <citation type="submission" date="2024-03" db="EMBL/GenBank/DDBJ databases">
        <title>Two novel species of the genus Flavobacterium exhibiting potentially degradation of complex polysaccharides.</title>
        <authorList>
            <person name="Lian X."/>
        </authorList>
    </citation>
    <scope>NUCLEOTIDE SEQUENCE [LARGE SCALE GENOMIC DNA]</scope>
    <source>
        <strain evidence="2">j3</strain>
    </source>
</reference>
<proteinExistence type="predicted"/>